<evidence type="ECO:0000313" key="4">
    <source>
        <dbReference type="Proteomes" id="UP000183376"/>
    </source>
</evidence>
<feature type="transmembrane region" description="Helical" evidence="2">
    <location>
        <begin position="44"/>
        <end position="67"/>
    </location>
</feature>
<keyword evidence="4" id="KW-1185">Reference proteome</keyword>
<evidence type="ECO:0000256" key="1">
    <source>
        <dbReference type="SAM" id="MobiDB-lite"/>
    </source>
</evidence>
<dbReference type="eggNOG" id="ENOG5031T4I">
    <property type="taxonomic scope" value="Bacteria"/>
</dbReference>
<keyword evidence="2" id="KW-1133">Transmembrane helix</keyword>
<feature type="compositionally biased region" description="Basic and acidic residues" evidence="1">
    <location>
        <begin position="336"/>
        <end position="345"/>
    </location>
</feature>
<dbReference type="EMBL" id="LT629701">
    <property type="protein sequence ID" value="SDM33977.1"/>
    <property type="molecule type" value="Genomic_DNA"/>
</dbReference>
<organism evidence="3 4">
    <name type="scientific">Allokutzneria albata</name>
    <name type="common">Kibdelosporangium albatum</name>
    <dbReference type="NCBI Taxonomy" id="211114"/>
    <lineage>
        <taxon>Bacteria</taxon>
        <taxon>Bacillati</taxon>
        <taxon>Actinomycetota</taxon>
        <taxon>Actinomycetes</taxon>
        <taxon>Pseudonocardiales</taxon>
        <taxon>Pseudonocardiaceae</taxon>
        <taxon>Allokutzneria</taxon>
    </lineage>
</organism>
<feature type="region of interest" description="Disordered" evidence="1">
    <location>
        <begin position="332"/>
        <end position="355"/>
    </location>
</feature>
<name>A0A1G9SFA2_ALLAB</name>
<dbReference type="AlphaFoldDB" id="A0A1G9SFA2"/>
<keyword evidence="2" id="KW-0472">Membrane</keyword>
<dbReference type="Proteomes" id="UP000183376">
    <property type="component" value="Chromosome I"/>
</dbReference>
<dbReference type="RefSeq" id="WP_030432334.1">
    <property type="nucleotide sequence ID" value="NZ_JOEF01000026.1"/>
</dbReference>
<sequence length="470" mass="50088">MNTDTDTDTLGRVLRAAVSDVDSPAGFAEAALRKGRRRRSRVRAALASAAVAVTVITGGVLTGMPAWKSASDSITPATDARLGKPTRGDLAGDAEFVDRARSVWRAELPDLLGRVTNTRPGACWAVLGEPHVYWAGRTADGSAAVVMQTIRSTPATCPVNVEPRQTTAVGLVGTDVHSRFHLLGVVASGFGNQAAEVFLFGPGESTVIALEESQARYVSPAPAVGPDGRVAREWQELVFRDGVATMRLDRATSPPDRLKARFAKRKPAEPGETVPDQDLVPAFTTFHVQAVIDKWIGNAGPAPYLGWSAVRGDLGGPRQDPAERARRFVGALNRGGHTDPADREPGLPAREGWGQPGGWHVTAELPDRRTVVLGEHLIGDVTHLFAVLWRGDEVDRVVPGGPVDGSRPLPVKLRLPDGQGWIVAHEGSRLRWRSGDGPWTALPGDAALLPEQATHVEVFTGGRLVVLPLA</sequence>
<dbReference type="STRING" id="211114.SAMN04489726_1121"/>
<reference evidence="3 4" key="1">
    <citation type="submission" date="2016-10" db="EMBL/GenBank/DDBJ databases">
        <authorList>
            <person name="de Groot N.N."/>
        </authorList>
    </citation>
    <scope>NUCLEOTIDE SEQUENCE [LARGE SCALE GENOMIC DNA]</scope>
    <source>
        <strain evidence="3 4">DSM 44149</strain>
    </source>
</reference>
<protein>
    <submittedName>
        <fullName evidence="3">Uncharacterized protein</fullName>
    </submittedName>
</protein>
<evidence type="ECO:0000313" key="3">
    <source>
        <dbReference type="EMBL" id="SDM33977.1"/>
    </source>
</evidence>
<gene>
    <name evidence="3" type="ORF">SAMN04489726_1121</name>
</gene>
<dbReference type="OrthoDB" id="3673627at2"/>
<proteinExistence type="predicted"/>
<accession>A0A1G9SFA2</accession>
<evidence type="ECO:0000256" key="2">
    <source>
        <dbReference type="SAM" id="Phobius"/>
    </source>
</evidence>
<keyword evidence="2" id="KW-0812">Transmembrane</keyword>